<dbReference type="Proteomes" id="UP000076154">
    <property type="component" value="Unassembled WGS sequence"/>
</dbReference>
<reference evidence="2" key="1">
    <citation type="submission" date="2018-04" db="EMBL/GenBank/DDBJ databases">
        <title>Whole genome sequencing of Hypsizygus marmoreus.</title>
        <authorList>
            <person name="Choi I.-G."/>
            <person name="Min B."/>
            <person name="Kim J.-G."/>
            <person name="Kim S."/>
            <person name="Oh Y.-L."/>
            <person name="Kong W.-S."/>
            <person name="Park H."/>
            <person name="Jeong J."/>
            <person name="Song E.-S."/>
        </authorList>
    </citation>
    <scope>NUCLEOTIDE SEQUENCE [LARGE SCALE GENOMIC DNA]</scope>
    <source>
        <strain evidence="2">51987-8</strain>
    </source>
</reference>
<protein>
    <submittedName>
        <fullName evidence="2">Uncharacterized protein</fullName>
    </submittedName>
</protein>
<keyword evidence="3" id="KW-1185">Reference proteome</keyword>
<evidence type="ECO:0000313" key="2">
    <source>
        <dbReference type="EMBL" id="RDB18620.1"/>
    </source>
</evidence>
<comment type="caution">
    <text evidence="2">The sequence shown here is derived from an EMBL/GenBank/DDBJ whole genome shotgun (WGS) entry which is preliminary data.</text>
</comment>
<evidence type="ECO:0000313" key="3">
    <source>
        <dbReference type="Proteomes" id="UP000076154"/>
    </source>
</evidence>
<evidence type="ECO:0000256" key="1">
    <source>
        <dbReference type="SAM" id="MobiDB-lite"/>
    </source>
</evidence>
<organism evidence="2 3">
    <name type="scientific">Hypsizygus marmoreus</name>
    <name type="common">White beech mushroom</name>
    <name type="synonym">Agaricus marmoreus</name>
    <dbReference type="NCBI Taxonomy" id="39966"/>
    <lineage>
        <taxon>Eukaryota</taxon>
        <taxon>Fungi</taxon>
        <taxon>Dikarya</taxon>
        <taxon>Basidiomycota</taxon>
        <taxon>Agaricomycotina</taxon>
        <taxon>Agaricomycetes</taxon>
        <taxon>Agaricomycetidae</taxon>
        <taxon>Agaricales</taxon>
        <taxon>Tricholomatineae</taxon>
        <taxon>Lyophyllaceae</taxon>
        <taxon>Hypsizygus</taxon>
    </lineage>
</organism>
<proteinExistence type="predicted"/>
<feature type="region of interest" description="Disordered" evidence="1">
    <location>
        <begin position="1"/>
        <end position="82"/>
    </location>
</feature>
<feature type="compositionally biased region" description="Acidic residues" evidence="1">
    <location>
        <begin position="69"/>
        <end position="82"/>
    </location>
</feature>
<dbReference type="InParanoid" id="A0A369JBM9"/>
<name>A0A369JBM9_HYPMA</name>
<sequence>MDLNQPQTREGDDGNGAQGDDLDSVHDDAVGTAALEGDIDGAPQGTSGDDDDGADFDNDWVWEDRNTMSEDEEDGGGEVGDIDIEELELHKMYGATRDRDPYSYD</sequence>
<dbReference type="AlphaFoldDB" id="A0A369JBM9"/>
<feature type="compositionally biased region" description="Acidic residues" evidence="1">
    <location>
        <begin position="48"/>
        <end position="61"/>
    </location>
</feature>
<dbReference type="EMBL" id="LUEZ02000090">
    <property type="protein sequence ID" value="RDB18620.1"/>
    <property type="molecule type" value="Genomic_DNA"/>
</dbReference>
<dbReference type="OrthoDB" id="2418900at2759"/>
<accession>A0A369JBM9</accession>
<gene>
    <name evidence="2" type="ORF">Hypma_014646</name>
</gene>